<dbReference type="Gene3D" id="1.10.10.60">
    <property type="entry name" value="Homeodomain-like"/>
    <property type="match status" value="1"/>
</dbReference>
<dbReference type="AlphaFoldDB" id="A0A4R2BW96"/>
<comment type="caution">
    <text evidence="2">The sequence shown here is derived from an EMBL/GenBank/DDBJ whole genome shotgun (WGS) entry which is preliminary data.</text>
</comment>
<dbReference type="EMBL" id="SLVU01000008">
    <property type="protein sequence ID" value="TCN30314.1"/>
    <property type="molecule type" value="Genomic_DNA"/>
</dbReference>
<protein>
    <submittedName>
        <fullName evidence="2">GcrA cell cycle regulator</fullName>
    </submittedName>
</protein>
<organism evidence="2 3">
    <name type="scientific">Sinorhizobium americanum</name>
    <dbReference type="NCBI Taxonomy" id="194963"/>
    <lineage>
        <taxon>Bacteria</taxon>
        <taxon>Pseudomonadati</taxon>
        <taxon>Pseudomonadota</taxon>
        <taxon>Alphaproteobacteria</taxon>
        <taxon>Hyphomicrobiales</taxon>
        <taxon>Rhizobiaceae</taxon>
        <taxon>Sinorhizobium/Ensifer group</taxon>
        <taxon>Sinorhizobium</taxon>
    </lineage>
</organism>
<evidence type="ECO:0000313" key="3">
    <source>
        <dbReference type="Proteomes" id="UP000295043"/>
    </source>
</evidence>
<reference evidence="2 3" key="1">
    <citation type="submission" date="2019-03" db="EMBL/GenBank/DDBJ databases">
        <title>Genomic Encyclopedia of Type Strains, Phase IV (KMG-V): Genome sequencing to study the core and pangenomes of soil and plant-associated prokaryotes.</title>
        <authorList>
            <person name="Whitman W."/>
        </authorList>
    </citation>
    <scope>NUCLEOTIDE SEQUENCE [LARGE SCALE GENOMIC DNA]</scope>
    <source>
        <strain evidence="2 3">23C40</strain>
    </source>
</reference>
<sequence>MAEGFWTDERIAELRKLWKDGWSASAIAREMGSSRNAVLGKAHRLHLDDRSKKALKPQAAPRERAPAFPLRRRAALAAPQPAAPQPAAPPACVETLPRVDPALRPEPLLKRIIDRDWRAHGECRWPVDGEGADTRFCCAPAGAESSYCSYHRQLARGTGTASERNVAPLPVFSPRTKRSAA</sequence>
<gene>
    <name evidence="2" type="ORF">EV184_108188</name>
</gene>
<proteinExistence type="predicted"/>
<dbReference type="Proteomes" id="UP000295043">
    <property type="component" value="Unassembled WGS sequence"/>
</dbReference>
<feature type="region of interest" description="Disordered" evidence="1">
    <location>
        <begin position="157"/>
        <end position="181"/>
    </location>
</feature>
<name>A0A4R2BW96_9HYPH</name>
<accession>A0A4R2BW96</accession>
<evidence type="ECO:0000313" key="2">
    <source>
        <dbReference type="EMBL" id="TCN30314.1"/>
    </source>
</evidence>
<evidence type="ECO:0000256" key="1">
    <source>
        <dbReference type="SAM" id="MobiDB-lite"/>
    </source>
</evidence>
<dbReference type="Pfam" id="PF07750">
    <property type="entry name" value="GcrA"/>
    <property type="match status" value="1"/>
</dbReference>
<dbReference type="RefSeq" id="WP_132075833.1">
    <property type="nucleotide sequence ID" value="NZ_SLVU01000008.1"/>
</dbReference>
<dbReference type="InterPro" id="IPR011681">
    <property type="entry name" value="GcrA"/>
</dbReference>